<proteinExistence type="predicted"/>
<protein>
    <submittedName>
        <fullName evidence="1">Uncharacterized protein</fullName>
    </submittedName>
</protein>
<dbReference type="STRING" id="1196031.A361_25170"/>
<dbReference type="Proteomes" id="UP000077856">
    <property type="component" value="Chromosome"/>
</dbReference>
<dbReference type="eggNOG" id="ENOG5030CVH">
    <property type="taxonomic scope" value="Bacteria"/>
</dbReference>
<gene>
    <name evidence="1" type="ORF">A361_25170</name>
</gene>
<dbReference type="KEGG" id="bon:A361_25170"/>
<accession>A0A161JC69</accession>
<dbReference type="AlphaFoldDB" id="A0A161JC69"/>
<dbReference type="EMBL" id="CP015506">
    <property type="protein sequence ID" value="AND42301.1"/>
    <property type="molecule type" value="Genomic_DNA"/>
</dbReference>
<dbReference type="RefSeq" id="WP_019380727.1">
    <property type="nucleotide sequence ID" value="NZ_CP015506.1"/>
</dbReference>
<evidence type="ECO:0000313" key="1">
    <source>
        <dbReference type="EMBL" id="AND42301.1"/>
    </source>
</evidence>
<organism evidence="1 2">
    <name type="scientific">Cytobacillus oceanisediminis 2691</name>
    <dbReference type="NCBI Taxonomy" id="1196031"/>
    <lineage>
        <taxon>Bacteria</taxon>
        <taxon>Bacillati</taxon>
        <taxon>Bacillota</taxon>
        <taxon>Bacilli</taxon>
        <taxon>Bacillales</taxon>
        <taxon>Bacillaceae</taxon>
        <taxon>Cytobacillus</taxon>
    </lineage>
</organism>
<evidence type="ECO:0000313" key="2">
    <source>
        <dbReference type="Proteomes" id="UP000077856"/>
    </source>
</evidence>
<sequence>MKKSLLAVLSLGLIFGVIYFLASYTAEPAKPVIPAVSLEKDICERVSEQFGEDCQRILLVDPHSRLVFAETNSGIIPVLTNQEFTEFKKFIYPMMDFQEFSEEKGDRGAIDWRADNKSEKDFAILYGFAEDDAKTIIINSEGNIQPTRFLVRDNLWVWYAVFEKDEIKLPVEVTVYDADGHIVKGNE</sequence>
<reference evidence="1 2" key="1">
    <citation type="submission" date="2016-04" db="EMBL/GenBank/DDBJ databases">
        <title>Complete genome sequence of Bacillus oceanisediminis strain 2691.</title>
        <authorList>
            <person name="Jeong H."/>
            <person name="Kim H.J."/>
            <person name="Lee D.-W."/>
        </authorList>
    </citation>
    <scope>NUCLEOTIDE SEQUENCE [LARGE SCALE GENOMIC DNA]</scope>
    <source>
        <strain evidence="1 2">2691</strain>
    </source>
</reference>
<name>A0A161JC69_9BACI</name>